<reference evidence="13" key="1">
    <citation type="submission" date="2019-12" db="EMBL/GenBank/DDBJ databases">
        <title>Mycobacterium spongiae sp. nov.</title>
        <authorList>
            <person name="Stinear T."/>
        </authorList>
    </citation>
    <scope>NUCLEOTIDE SEQUENCE</scope>
    <source>
        <strain evidence="13">FSD4b-SM</strain>
    </source>
</reference>
<dbReference type="GO" id="GO:0019432">
    <property type="term" value="P:triglyceride biosynthetic process"/>
    <property type="evidence" value="ECO:0007669"/>
    <property type="project" value="TreeGrafter"/>
</dbReference>
<keyword evidence="14" id="KW-1185">Reference proteome</keyword>
<keyword evidence="7" id="KW-0319">Glycerol metabolism</keyword>
<protein>
    <recommendedName>
        <fullName evidence="4">diacylglycerol O-acyltransferase</fullName>
        <ecNumber evidence="4">2.3.1.20</ecNumber>
    </recommendedName>
</protein>
<evidence type="ECO:0000256" key="8">
    <source>
        <dbReference type="ARBA" id="ARBA00023098"/>
    </source>
</evidence>
<dbReference type="PANTHER" id="PTHR31650:SF1">
    <property type="entry name" value="WAX ESTER SYNTHASE_DIACYLGLYCEROL ACYLTRANSFERASE 4-RELATED"/>
    <property type="match status" value="1"/>
</dbReference>
<evidence type="ECO:0000256" key="6">
    <source>
        <dbReference type="ARBA" id="ARBA00022679"/>
    </source>
</evidence>
<evidence type="ECO:0000313" key="14">
    <source>
        <dbReference type="Proteomes" id="UP000682202"/>
    </source>
</evidence>
<evidence type="ECO:0000259" key="11">
    <source>
        <dbReference type="Pfam" id="PF03007"/>
    </source>
</evidence>
<dbReference type="PANTHER" id="PTHR31650">
    <property type="entry name" value="O-ACYLTRANSFERASE (WSD1-LIKE) FAMILY PROTEIN"/>
    <property type="match status" value="1"/>
</dbReference>
<name>A0A975JXZ0_9MYCO</name>
<keyword evidence="9" id="KW-0012">Acyltransferase</keyword>
<dbReference type="KEGG" id="mspg:F6B93_12295"/>
<evidence type="ECO:0000259" key="12">
    <source>
        <dbReference type="Pfam" id="PF06974"/>
    </source>
</evidence>
<dbReference type="EMBL" id="CP046600">
    <property type="protein sequence ID" value="QUR67776.1"/>
    <property type="molecule type" value="Genomic_DNA"/>
</dbReference>
<keyword evidence="5" id="KW-0444">Lipid biosynthesis</keyword>
<proteinExistence type="inferred from homology"/>
<comment type="catalytic activity">
    <reaction evidence="10">
        <text>an acyl-CoA + a 1,2-diacyl-sn-glycerol = a triacyl-sn-glycerol + CoA</text>
        <dbReference type="Rhea" id="RHEA:10868"/>
        <dbReference type="ChEBI" id="CHEBI:17815"/>
        <dbReference type="ChEBI" id="CHEBI:57287"/>
        <dbReference type="ChEBI" id="CHEBI:58342"/>
        <dbReference type="ChEBI" id="CHEBI:64615"/>
        <dbReference type="EC" id="2.3.1.20"/>
    </reaction>
</comment>
<evidence type="ECO:0000256" key="9">
    <source>
        <dbReference type="ARBA" id="ARBA00023315"/>
    </source>
</evidence>
<dbReference type="InterPro" id="IPR045034">
    <property type="entry name" value="O-acyltransferase_WSD1-like"/>
</dbReference>
<feature type="domain" description="O-acyltransferase WSD1-like N-terminal" evidence="11">
    <location>
        <begin position="2"/>
        <end position="188"/>
    </location>
</feature>
<dbReference type="GO" id="GO:0006071">
    <property type="term" value="P:glycerol metabolic process"/>
    <property type="evidence" value="ECO:0007669"/>
    <property type="project" value="UniProtKB-KW"/>
</dbReference>
<organism evidence="13 14">
    <name type="scientific">Mycobacterium spongiae</name>
    <dbReference type="NCBI Taxonomy" id="886343"/>
    <lineage>
        <taxon>Bacteria</taxon>
        <taxon>Bacillati</taxon>
        <taxon>Actinomycetota</taxon>
        <taxon>Actinomycetes</taxon>
        <taxon>Mycobacteriales</taxon>
        <taxon>Mycobacteriaceae</taxon>
        <taxon>Mycobacterium</taxon>
    </lineage>
</organism>
<dbReference type="Proteomes" id="UP000682202">
    <property type="component" value="Chromosome"/>
</dbReference>
<evidence type="ECO:0000256" key="5">
    <source>
        <dbReference type="ARBA" id="ARBA00022516"/>
    </source>
</evidence>
<dbReference type="Pfam" id="PF03007">
    <property type="entry name" value="WS_DGAT_cat"/>
    <property type="match status" value="1"/>
</dbReference>
<keyword evidence="6" id="KW-0808">Transferase</keyword>
<dbReference type="InterPro" id="IPR004255">
    <property type="entry name" value="O-acyltransferase_WSD1_N"/>
</dbReference>
<dbReference type="GO" id="GO:0001666">
    <property type="term" value="P:response to hypoxia"/>
    <property type="evidence" value="ECO:0007669"/>
    <property type="project" value="TreeGrafter"/>
</dbReference>
<dbReference type="GO" id="GO:0004144">
    <property type="term" value="F:diacylglycerol O-acyltransferase activity"/>
    <property type="evidence" value="ECO:0007669"/>
    <property type="project" value="UniProtKB-EC"/>
</dbReference>
<sequence length="379" mass="40622">MDYHVEGTRVCGGELPELLNVAMEALKPLDLAQPPWKVYVVEGLDNGMWGCVIQAHHALGDGNACLVLLSAALFDLDFETPLEISEPKTFVPSQLTLIRRGLRWQGRNIMSKCTNAFEVVSSSERRNSSSNDLRRLAKLAWSEVRNPYRPAAINDCPGGGRVCRAVLRPLDELRTIARDVPGATVNTVFLSAVAQCLERALAAEGMPLESPLRMGVPKRLRSDTEGVLVESATRTGDLVIRPPLAKTNSYELIGIVTENLRSALEHDEPAARAMLGKGGAGAIGPMRWNLTATLVYGPPANLYGLGGRVKRILSSALPGGEKALAVAAFVYDGTVSILVVADQTLAGIVDHMCAGMDSWFGELANAARCAHAAESGRST</sequence>
<evidence type="ECO:0000256" key="1">
    <source>
        <dbReference type="ARBA" id="ARBA00004771"/>
    </source>
</evidence>
<dbReference type="InterPro" id="IPR009721">
    <property type="entry name" value="O-acyltransferase_WSD1_C"/>
</dbReference>
<accession>A0A975JXZ0</accession>
<evidence type="ECO:0000256" key="4">
    <source>
        <dbReference type="ARBA" id="ARBA00013244"/>
    </source>
</evidence>
<feature type="domain" description="O-acyltransferase WSD1 C-terminal" evidence="12">
    <location>
        <begin position="286"/>
        <end position="363"/>
    </location>
</feature>
<evidence type="ECO:0000256" key="10">
    <source>
        <dbReference type="ARBA" id="ARBA00048109"/>
    </source>
</evidence>
<dbReference type="Pfam" id="PF06974">
    <property type="entry name" value="WS_DGAT_C"/>
    <property type="match status" value="1"/>
</dbReference>
<comment type="pathway">
    <text evidence="1">Glycerolipid metabolism; triacylglycerol biosynthesis.</text>
</comment>
<dbReference type="SUPFAM" id="SSF52777">
    <property type="entry name" value="CoA-dependent acyltransferases"/>
    <property type="match status" value="1"/>
</dbReference>
<dbReference type="GO" id="GO:0071731">
    <property type="term" value="P:response to nitric oxide"/>
    <property type="evidence" value="ECO:0007669"/>
    <property type="project" value="TreeGrafter"/>
</dbReference>
<evidence type="ECO:0000256" key="2">
    <source>
        <dbReference type="ARBA" id="ARBA00005189"/>
    </source>
</evidence>
<dbReference type="AlphaFoldDB" id="A0A975JXZ0"/>
<dbReference type="EC" id="2.3.1.20" evidence="4"/>
<dbReference type="GO" id="GO:0005886">
    <property type="term" value="C:plasma membrane"/>
    <property type="evidence" value="ECO:0007669"/>
    <property type="project" value="TreeGrafter"/>
</dbReference>
<evidence type="ECO:0000256" key="7">
    <source>
        <dbReference type="ARBA" id="ARBA00022798"/>
    </source>
</evidence>
<comment type="similarity">
    <text evidence="3">Belongs to the long-chain O-acyltransferase family.</text>
</comment>
<evidence type="ECO:0000256" key="3">
    <source>
        <dbReference type="ARBA" id="ARBA00009587"/>
    </source>
</evidence>
<keyword evidence="8" id="KW-0443">Lipid metabolism</keyword>
<evidence type="ECO:0000313" key="13">
    <source>
        <dbReference type="EMBL" id="QUR67776.1"/>
    </source>
</evidence>
<gene>
    <name evidence="13" type="ORF">F6B93_12295</name>
</gene>
<comment type="pathway">
    <text evidence="2">Lipid metabolism.</text>
</comment>
<dbReference type="GO" id="GO:0051701">
    <property type="term" value="P:biological process involved in interaction with host"/>
    <property type="evidence" value="ECO:0007669"/>
    <property type="project" value="TreeGrafter"/>
</dbReference>